<feature type="compositionally biased region" description="Basic and acidic residues" evidence="2">
    <location>
        <begin position="605"/>
        <end position="616"/>
    </location>
</feature>
<feature type="compositionally biased region" description="Basic and acidic residues" evidence="2">
    <location>
        <begin position="303"/>
        <end position="346"/>
    </location>
</feature>
<feature type="compositionally biased region" description="Basic and acidic residues" evidence="2">
    <location>
        <begin position="567"/>
        <end position="598"/>
    </location>
</feature>
<feature type="region of interest" description="Disordered" evidence="2">
    <location>
        <begin position="303"/>
        <end position="369"/>
    </location>
</feature>
<feature type="compositionally biased region" description="Basic and acidic residues" evidence="2">
    <location>
        <begin position="546"/>
        <end position="559"/>
    </location>
</feature>
<feature type="compositionally biased region" description="Basic residues" evidence="2">
    <location>
        <begin position="617"/>
        <end position="658"/>
    </location>
</feature>
<proteinExistence type="predicted"/>
<feature type="compositionally biased region" description="Basic residues" evidence="2">
    <location>
        <begin position="347"/>
        <end position="362"/>
    </location>
</feature>
<evidence type="ECO:0000313" key="4">
    <source>
        <dbReference type="Proteomes" id="UP000261540"/>
    </source>
</evidence>
<evidence type="ECO:0000313" key="3">
    <source>
        <dbReference type="Ensembl" id="ENSPKIP00000003206.1"/>
    </source>
</evidence>
<dbReference type="Proteomes" id="UP000261540">
    <property type="component" value="Unplaced"/>
</dbReference>
<reference evidence="3" key="1">
    <citation type="submission" date="2025-08" db="UniProtKB">
        <authorList>
            <consortium name="Ensembl"/>
        </authorList>
    </citation>
    <scope>IDENTIFICATION</scope>
</reference>
<feature type="region of interest" description="Disordered" evidence="2">
    <location>
        <begin position="473"/>
        <end position="707"/>
    </location>
</feature>
<evidence type="ECO:0000256" key="1">
    <source>
        <dbReference type="SAM" id="Coils"/>
    </source>
</evidence>
<accession>A0A3B3QCS3</accession>
<dbReference type="PANTHER" id="PTHR12484">
    <property type="entry name" value="B-LYMPHOCYTE ANTIGEN-RELATED"/>
    <property type="match status" value="1"/>
</dbReference>
<feature type="compositionally biased region" description="Basic residues" evidence="2">
    <location>
        <begin position="677"/>
        <end position="690"/>
    </location>
</feature>
<dbReference type="PANTHER" id="PTHR12484:SF4">
    <property type="entry name" value="A-KINASE ANCHOR PROTEIN 17A"/>
    <property type="match status" value="1"/>
</dbReference>
<feature type="compositionally biased region" description="Low complexity" evidence="2">
    <location>
        <begin position="659"/>
        <end position="675"/>
    </location>
</feature>
<feature type="compositionally biased region" description="Basic and acidic residues" evidence="2">
    <location>
        <begin position="528"/>
        <end position="539"/>
    </location>
</feature>
<dbReference type="AlphaFoldDB" id="A0A3B3QCS3"/>
<sequence length="707" mass="83286">MALRFDTDLRLVFTPPRLHLHVVVMTTTIVHDTTEAVKLCPPYGLYLKPIAKMVVSVALPQLKQPGKSISNWEVMERLKAMVHPDQFSALRISKSTMEFIRFEGEVENKGMVKTFLSKLDSKSIKLSGFTDILKIRAAENKVDFPTRHDWDAFFRDAKDMNETLPGERPDTIHLEGMPCKWFAQKDAGADKPSESSVRAVFEGFGKIRNVDIPMLDPYREEMLDKNFHTFTFGGHLNFEAYVQYQEYAGFVKAMDSLRGMKLMFKGEDGKAVACNIKVTFDTTKHLSDLALKKRQLERQKLQELEKQREEQKRRERQEEERRREEERKQREQEEEEKERKREEKLRKREQKKKRETQKKVKKQQVEEQKKLHLKIAMEERKLLLAQRNLESIRLIAELLSRAKALKQQQREKEEAELARKQKAELARLQQLEERRRLQEAELRRVEEEKARALELQRKERELREKLLGNLLKKSVCSERQQEGPELPAPGTEPAAGPQLNGLAHSEGGQSPARVAVPREDGLSQGNRPQRECSREDGHERRRGRSHERQRSRSRQESSRKGSRGRREHSSDSSRSGQEHSRESSRNRRDYRREYSRESGHRRRECSRSRWERSRESSHRRRERSRSRREHSRASSHRRRERSRHRRERSRGRRGRSHSRSGSSCRRSGSSGSDSSLGHRRSSRERRHRGGRRDSRGRSRADHHRRGS</sequence>
<dbReference type="CDD" id="cd12264">
    <property type="entry name" value="RRM_AKAP17A"/>
    <property type="match status" value="1"/>
</dbReference>
<feature type="coiled-coil region" evidence="1">
    <location>
        <begin position="395"/>
        <end position="465"/>
    </location>
</feature>
<dbReference type="GeneTree" id="ENSGT00440000039314"/>
<name>A0A3B3QCS3_9TELE</name>
<evidence type="ECO:0000256" key="2">
    <source>
        <dbReference type="SAM" id="MobiDB-lite"/>
    </source>
</evidence>
<dbReference type="InterPro" id="IPR056852">
    <property type="entry name" value="AK17A/B"/>
</dbReference>
<dbReference type="STRING" id="1676925.ENSPKIP00000003206"/>
<protein>
    <submittedName>
        <fullName evidence="3">A kinase (PRKA) anchor protein 17A</fullName>
    </submittedName>
</protein>
<keyword evidence="1" id="KW-0175">Coiled coil</keyword>
<keyword evidence="4" id="KW-1185">Reference proteome</keyword>
<reference evidence="3" key="2">
    <citation type="submission" date="2025-09" db="UniProtKB">
        <authorList>
            <consortium name="Ensembl"/>
        </authorList>
    </citation>
    <scope>IDENTIFICATION</scope>
</reference>
<dbReference type="Ensembl" id="ENSPKIT00000027165.1">
    <property type="protein sequence ID" value="ENSPKIP00000003206.1"/>
    <property type="gene ID" value="ENSPKIG00000020821.1"/>
</dbReference>
<dbReference type="Pfam" id="PF25015">
    <property type="entry name" value="RBD_AKAP-17A"/>
    <property type="match status" value="1"/>
</dbReference>
<organism evidence="3 4">
    <name type="scientific">Paramormyrops kingsleyae</name>
    <dbReference type="NCBI Taxonomy" id="1676925"/>
    <lineage>
        <taxon>Eukaryota</taxon>
        <taxon>Metazoa</taxon>
        <taxon>Chordata</taxon>
        <taxon>Craniata</taxon>
        <taxon>Vertebrata</taxon>
        <taxon>Euteleostomi</taxon>
        <taxon>Actinopterygii</taxon>
        <taxon>Neopterygii</taxon>
        <taxon>Teleostei</taxon>
        <taxon>Osteoglossocephala</taxon>
        <taxon>Osteoglossomorpha</taxon>
        <taxon>Osteoglossiformes</taxon>
        <taxon>Mormyridae</taxon>
        <taxon>Paramormyrops</taxon>
    </lineage>
</organism>